<protein>
    <recommendedName>
        <fullName evidence="2">C2H2-type domain-containing protein</fullName>
    </recommendedName>
</protein>
<feature type="region of interest" description="Disordered" evidence="1">
    <location>
        <begin position="114"/>
        <end position="261"/>
    </location>
</feature>
<proteinExistence type="predicted"/>
<feature type="compositionally biased region" description="Low complexity" evidence="1">
    <location>
        <begin position="244"/>
        <end position="255"/>
    </location>
</feature>
<keyword evidence="4" id="KW-1185">Reference proteome</keyword>
<feature type="compositionally biased region" description="Basic and acidic residues" evidence="1">
    <location>
        <begin position="207"/>
        <end position="217"/>
    </location>
</feature>
<reference evidence="3 4" key="1">
    <citation type="journal article" date="2015" name="Genome Biol.">
        <title>Comparative genomics of Steinernema reveals deeply conserved gene regulatory networks.</title>
        <authorList>
            <person name="Dillman A.R."/>
            <person name="Macchietto M."/>
            <person name="Porter C.F."/>
            <person name="Rogers A."/>
            <person name="Williams B."/>
            <person name="Antoshechkin I."/>
            <person name="Lee M.M."/>
            <person name="Goodwin Z."/>
            <person name="Lu X."/>
            <person name="Lewis E.E."/>
            <person name="Goodrich-Blair H."/>
            <person name="Stock S.P."/>
            <person name="Adams B.J."/>
            <person name="Sternberg P.W."/>
            <person name="Mortazavi A."/>
        </authorList>
    </citation>
    <scope>NUCLEOTIDE SEQUENCE [LARGE SCALE GENOMIC DNA]</scope>
    <source>
        <strain evidence="3 4">ALL</strain>
    </source>
</reference>
<evidence type="ECO:0000256" key="1">
    <source>
        <dbReference type="SAM" id="MobiDB-lite"/>
    </source>
</evidence>
<name>A0A4U5P9N7_STECR</name>
<accession>A0A4U5P9N7</accession>
<dbReference type="EMBL" id="AZBU02000002">
    <property type="protein sequence ID" value="TKR92860.1"/>
    <property type="molecule type" value="Genomic_DNA"/>
</dbReference>
<feature type="compositionally biased region" description="Basic and acidic residues" evidence="1">
    <location>
        <begin position="114"/>
        <end position="130"/>
    </location>
</feature>
<feature type="domain" description="C2H2-type" evidence="2">
    <location>
        <begin position="69"/>
        <end position="89"/>
    </location>
</feature>
<comment type="caution">
    <text evidence="3">The sequence shown here is derived from an EMBL/GenBank/DDBJ whole genome shotgun (WGS) entry which is preliminary data.</text>
</comment>
<dbReference type="Proteomes" id="UP000298663">
    <property type="component" value="Unassembled WGS sequence"/>
</dbReference>
<feature type="compositionally biased region" description="Polar residues" evidence="1">
    <location>
        <begin position="138"/>
        <end position="147"/>
    </location>
</feature>
<dbReference type="PROSITE" id="PS00028">
    <property type="entry name" value="ZINC_FINGER_C2H2_1"/>
    <property type="match status" value="1"/>
</dbReference>
<dbReference type="AlphaFoldDB" id="A0A4U5P9N7"/>
<feature type="compositionally biased region" description="Low complexity" evidence="1">
    <location>
        <begin position="161"/>
        <end position="176"/>
    </location>
</feature>
<evidence type="ECO:0000313" key="3">
    <source>
        <dbReference type="EMBL" id="TKR92860.1"/>
    </source>
</evidence>
<reference evidence="3 4" key="2">
    <citation type="journal article" date="2019" name="G3 (Bethesda)">
        <title>Hybrid Assembly of the Genome of the Entomopathogenic Nematode Steinernema carpocapsae Identifies the X-Chromosome.</title>
        <authorList>
            <person name="Serra L."/>
            <person name="Macchietto M."/>
            <person name="Macias-Munoz A."/>
            <person name="McGill C.J."/>
            <person name="Rodriguez I.M."/>
            <person name="Rodriguez B."/>
            <person name="Murad R."/>
            <person name="Mortazavi A."/>
        </authorList>
    </citation>
    <scope>NUCLEOTIDE SEQUENCE [LARGE SCALE GENOMIC DNA]</scope>
    <source>
        <strain evidence="3 4">ALL</strain>
    </source>
</reference>
<feature type="compositionally biased region" description="Polar residues" evidence="1">
    <location>
        <begin position="274"/>
        <end position="291"/>
    </location>
</feature>
<dbReference type="OrthoDB" id="10576374at2759"/>
<evidence type="ECO:0000259" key="2">
    <source>
        <dbReference type="PROSITE" id="PS00028"/>
    </source>
</evidence>
<organism evidence="3 4">
    <name type="scientific">Steinernema carpocapsae</name>
    <name type="common">Entomopathogenic nematode</name>
    <dbReference type="NCBI Taxonomy" id="34508"/>
    <lineage>
        <taxon>Eukaryota</taxon>
        <taxon>Metazoa</taxon>
        <taxon>Ecdysozoa</taxon>
        <taxon>Nematoda</taxon>
        <taxon>Chromadorea</taxon>
        <taxon>Rhabditida</taxon>
        <taxon>Tylenchina</taxon>
        <taxon>Panagrolaimomorpha</taxon>
        <taxon>Strongyloidoidea</taxon>
        <taxon>Steinernematidae</taxon>
        <taxon>Steinernema</taxon>
    </lineage>
</organism>
<sequence length="304" mass="33424">MLGGARLSCILVAALYRSPSTQMLVNGKPKKKEGEEDEDSLEAQARNMSVNNPIRRWLQKRALPTCLHCIDCGEKFNEKPAYDIHVVKHQILDICYQIQETEDIRFEMQLMERRPTDEDGEASDHGSRDNNDDEGLSKQLNGETNLYSPPVKRVRLTRTLSDSSSEGEYDYSPGSSAFSPALRENIPKSIGEVPGFHESSVSDSDDEMSRSSGREALKLLADVSAVQTPPAIPEKTNGIASGTSPSSSPVNRPPSLFDSPKTQKVFDVLGATITRNSYNPGVNGQENSGTYTYAPIARKSVNDQ</sequence>
<evidence type="ECO:0000313" key="4">
    <source>
        <dbReference type="Proteomes" id="UP000298663"/>
    </source>
</evidence>
<gene>
    <name evidence="3" type="ORF">L596_007429</name>
</gene>
<feature type="region of interest" description="Disordered" evidence="1">
    <location>
        <begin position="274"/>
        <end position="304"/>
    </location>
</feature>
<dbReference type="InterPro" id="IPR013087">
    <property type="entry name" value="Znf_C2H2_type"/>
</dbReference>